<dbReference type="Gene3D" id="3.30.70.330">
    <property type="match status" value="1"/>
</dbReference>
<dbReference type="PROSITE" id="PS50102">
    <property type="entry name" value="RRM"/>
    <property type="match status" value="1"/>
</dbReference>
<comment type="caution">
    <text evidence="3">The sequence shown here is derived from an EMBL/GenBank/DDBJ whole genome shotgun (WGS) entry which is preliminary data.</text>
</comment>
<dbReference type="InterPro" id="IPR048289">
    <property type="entry name" value="RRM2_NsCP33-like"/>
</dbReference>
<keyword evidence="4" id="KW-1185">Reference proteome</keyword>
<reference evidence="4" key="1">
    <citation type="submission" date="2018-08" db="EMBL/GenBank/DDBJ databases">
        <authorList>
            <person name="Grouzdev D.S."/>
            <person name="Krutkina M.S."/>
        </authorList>
    </citation>
    <scope>NUCLEOTIDE SEQUENCE [LARGE SCALE GENOMIC DNA]</scope>
    <source>
        <strain evidence="4">4-11</strain>
    </source>
</reference>
<dbReference type="AlphaFoldDB" id="A0A372MJY4"/>
<proteinExistence type="predicted"/>
<dbReference type="InterPro" id="IPR035979">
    <property type="entry name" value="RBD_domain_sf"/>
</dbReference>
<dbReference type="Proteomes" id="UP000264002">
    <property type="component" value="Unassembled WGS sequence"/>
</dbReference>
<protein>
    <submittedName>
        <fullName evidence="3">RNA-binding protein</fullName>
    </submittedName>
</protein>
<dbReference type="OrthoDB" id="9798855at2"/>
<keyword evidence="1" id="KW-0694">RNA-binding</keyword>
<dbReference type="GO" id="GO:0003723">
    <property type="term" value="F:RNA binding"/>
    <property type="evidence" value="ECO:0007669"/>
    <property type="project" value="UniProtKB-KW"/>
</dbReference>
<sequence length="93" mass="10552">MAKKIYVGNMSYQTSEESLYSLFAQFGDVLSAHIIVDRDTNRPKGFAFVEMDQDDAAVAAISQLDGQEVDGRNLKVNEAIARPRTERRDSYRY</sequence>
<gene>
    <name evidence="3" type="ORF">DYP60_04285</name>
</gene>
<reference evidence="3 4" key="2">
    <citation type="submission" date="2018-09" db="EMBL/GenBank/DDBJ databases">
        <title>Genome of Sphaerochaeta halotolerans strain 4-11.</title>
        <authorList>
            <person name="Nazina T.N."/>
            <person name="Sokolova D.S."/>
        </authorList>
    </citation>
    <scope>NUCLEOTIDE SEQUENCE [LARGE SCALE GENOMIC DNA]</scope>
    <source>
        <strain evidence="3 4">4-11</strain>
    </source>
</reference>
<dbReference type="SMART" id="SM00360">
    <property type="entry name" value="RRM"/>
    <property type="match status" value="1"/>
</dbReference>
<feature type="domain" description="RRM" evidence="2">
    <location>
        <begin position="3"/>
        <end position="81"/>
    </location>
</feature>
<dbReference type="CDD" id="cd21608">
    <property type="entry name" value="RRM2_NsCP33_like"/>
    <property type="match status" value="1"/>
</dbReference>
<dbReference type="Pfam" id="PF00076">
    <property type="entry name" value="RRM_1"/>
    <property type="match status" value="1"/>
</dbReference>
<evidence type="ECO:0000313" key="3">
    <source>
        <dbReference type="EMBL" id="RFU95698.1"/>
    </source>
</evidence>
<evidence type="ECO:0000256" key="1">
    <source>
        <dbReference type="ARBA" id="ARBA00022884"/>
    </source>
</evidence>
<name>A0A372MJY4_9SPIR</name>
<evidence type="ECO:0000259" key="2">
    <source>
        <dbReference type="PROSITE" id="PS50102"/>
    </source>
</evidence>
<dbReference type="InterPro" id="IPR000504">
    <property type="entry name" value="RRM_dom"/>
</dbReference>
<dbReference type="RefSeq" id="WP_117329645.1">
    <property type="nucleotide sequence ID" value="NZ_QUWK01000003.1"/>
</dbReference>
<dbReference type="PANTHER" id="PTHR48027">
    <property type="entry name" value="HETEROGENEOUS NUCLEAR RIBONUCLEOPROTEIN 87F-RELATED"/>
    <property type="match status" value="1"/>
</dbReference>
<dbReference type="SUPFAM" id="SSF54928">
    <property type="entry name" value="RNA-binding domain, RBD"/>
    <property type="match status" value="1"/>
</dbReference>
<dbReference type="InterPro" id="IPR012677">
    <property type="entry name" value="Nucleotide-bd_a/b_plait_sf"/>
</dbReference>
<evidence type="ECO:0000313" key="4">
    <source>
        <dbReference type="Proteomes" id="UP000264002"/>
    </source>
</evidence>
<dbReference type="EMBL" id="QUWK01000003">
    <property type="protein sequence ID" value="RFU95698.1"/>
    <property type="molecule type" value="Genomic_DNA"/>
</dbReference>
<organism evidence="3 4">
    <name type="scientific">Sphaerochaeta halotolerans</name>
    <dbReference type="NCBI Taxonomy" id="2293840"/>
    <lineage>
        <taxon>Bacteria</taxon>
        <taxon>Pseudomonadati</taxon>
        <taxon>Spirochaetota</taxon>
        <taxon>Spirochaetia</taxon>
        <taxon>Spirochaetales</taxon>
        <taxon>Sphaerochaetaceae</taxon>
        <taxon>Sphaerochaeta</taxon>
    </lineage>
</organism>
<dbReference type="InterPro" id="IPR052462">
    <property type="entry name" value="SLIRP/GR-RBP-like"/>
</dbReference>
<accession>A0A372MJY4</accession>